<evidence type="ECO:0000313" key="2">
    <source>
        <dbReference type="Proteomes" id="UP000176634"/>
    </source>
</evidence>
<dbReference type="EMBL" id="MFRA01000005">
    <property type="protein sequence ID" value="OGH92575.1"/>
    <property type="molecule type" value="Genomic_DNA"/>
</dbReference>
<name>A0A1F6P8S3_9BACT</name>
<evidence type="ECO:0000313" key="1">
    <source>
        <dbReference type="EMBL" id="OGH92575.1"/>
    </source>
</evidence>
<sequence length="78" mass="8798">MKCNSCGRARNWVGYKTGLGKTPEQLQEMRKEETTCKFCGSKNVECDLDRESETGQDFGEMDNFAASIILSIIGQRKK</sequence>
<protein>
    <submittedName>
        <fullName evidence="1">Uncharacterized protein</fullName>
    </submittedName>
</protein>
<dbReference type="STRING" id="1798705.A2563_02770"/>
<proteinExistence type="predicted"/>
<comment type="caution">
    <text evidence="1">The sequence shown here is derived from an EMBL/GenBank/DDBJ whole genome shotgun (WGS) entry which is preliminary data.</text>
</comment>
<reference evidence="1 2" key="1">
    <citation type="journal article" date="2016" name="Nat. Commun.">
        <title>Thousands of microbial genomes shed light on interconnected biogeochemical processes in an aquifer system.</title>
        <authorList>
            <person name="Anantharaman K."/>
            <person name="Brown C.T."/>
            <person name="Hug L.A."/>
            <person name="Sharon I."/>
            <person name="Castelle C.J."/>
            <person name="Probst A.J."/>
            <person name="Thomas B.C."/>
            <person name="Singh A."/>
            <person name="Wilkins M.J."/>
            <person name="Karaoz U."/>
            <person name="Brodie E.L."/>
            <person name="Williams K.H."/>
            <person name="Hubbard S.S."/>
            <person name="Banfield J.F."/>
        </authorList>
    </citation>
    <scope>NUCLEOTIDE SEQUENCE [LARGE SCALE GENOMIC DNA]</scope>
</reference>
<dbReference type="Proteomes" id="UP000176634">
    <property type="component" value="Unassembled WGS sequence"/>
</dbReference>
<gene>
    <name evidence="1" type="ORF">A2563_02770</name>
</gene>
<dbReference type="AlphaFoldDB" id="A0A1F6P8S3"/>
<accession>A0A1F6P8S3</accession>
<organism evidence="1 2">
    <name type="scientific">Candidatus Magasanikbacteria bacterium RIFOXYD1_FULL_40_23</name>
    <dbReference type="NCBI Taxonomy" id="1798705"/>
    <lineage>
        <taxon>Bacteria</taxon>
        <taxon>Candidatus Magasanikiibacteriota</taxon>
    </lineage>
</organism>